<reference evidence="1 2" key="1">
    <citation type="submission" date="2019-11" db="EMBL/GenBank/DDBJ databases">
        <title>Identification of a novel strain.</title>
        <authorList>
            <person name="Xu Q."/>
            <person name="Wang G."/>
        </authorList>
    </citation>
    <scope>NUCLEOTIDE SEQUENCE [LARGE SCALE GENOMIC DNA]</scope>
    <source>
        <strain evidence="2">xq</strain>
    </source>
</reference>
<dbReference type="Proteomes" id="UP000440694">
    <property type="component" value="Unassembled WGS sequence"/>
</dbReference>
<keyword evidence="2" id="KW-1185">Reference proteome</keyword>
<accession>A0A6I3KD64</accession>
<dbReference type="InterPro" id="IPR011009">
    <property type="entry name" value="Kinase-like_dom_sf"/>
</dbReference>
<evidence type="ECO:0000313" key="2">
    <source>
        <dbReference type="Proteomes" id="UP000440694"/>
    </source>
</evidence>
<evidence type="ECO:0000313" key="1">
    <source>
        <dbReference type="EMBL" id="MTD93395.1"/>
    </source>
</evidence>
<dbReference type="InterPro" id="IPR006748">
    <property type="entry name" value="NH2Glyco/OHUrea_AB-resist_kin"/>
</dbReference>
<sequence>MFRAYIDRWGLVPDGAPIERRSGSLLPVRYNGAPAILKLAREAEERRGAAIMEWWGGDGAARVLARDGDALLMERATGSRSLSDMARAGEADDIEAARILVDVANRLHAPRATPPPPELTSLEDWFRELWPAAEARGGLLARSADTARELLAAPRDIVVLHGDLHHDNVLDFGERGWLAIDPKRLTGERGFDFANIFTNPDLEDPSRPVGVRPERFLRRLEIVADAARLERGRLLQWILAWTGLSAAWYLSDGDPAEIDLMVAELAVATLDG</sequence>
<protein>
    <submittedName>
        <fullName evidence="1">APH(6) family putative aminoglycoside O-phosphotransferase</fullName>
    </submittedName>
</protein>
<keyword evidence="1" id="KW-0808">Transferase</keyword>
<dbReference type="GO" id="GO:0019748">
    <property type="term" value="P:secondary metabolic process"/>
    <property type="evidence" value="ECO:0007669"/>
    <property type="project" value="InterPro"/>
</dbReference>
<dbReference type="Pfam" id="PF04655">
    <property type="entry name" value="APH_6_hur"/>
    <property type="match status" value="1"/>
</dbReference>
<name>A0A6I3KD64_9HYPH</name>
<dbReference type="EMBL" id="WMBQ01000001">
    <property type="protein sequence ID" value="MTD93395.1"/>
    <property type="molecule type" value="Genomic_DNA"/>
</dbReference>
<dbReference type="AlphaFoldDB" id="A0A6I3KD64"/>
<comment type="caution">
    <text evidence="1">The sequence shown here is derived from an EMBL/GenBank/DDBJ whole genome shotgun (WGS) entry which is preliminary data.</text>
</comment>
<organism evidence="1 2">
    <name type="scientific">Hyphomicrobium album</name>
    <dbReference type="NCBI Taxonomy" id="2665159"/>
    <lineage>
        <taxon>Bacteria</taxon>
        <taxon>Pseudomonadati</taxon>
        <taxon>Pseudomonadota</taxon>
        <taxon>Alphaproteobacteria</taxon>
        <taxon>Hyphomicrobiales</taxon>
        <taxon>Hyphomicrobiaceae</taxon>
        <taxon>Hyphomicrobium</taxon>
    </lineage>
</organism>
<gene>
    <name evidence="1" type="ORF">GIW81_03475</name>
</gene>
<proteinExistence type="predicted"/>
<dbReference type="SUPFAM" id="SSF56112">
    <property type="entry name" value="Protein kinase-like (PK-like)"/>
    <property type="match status" value="1"/>
</dbReference>
<dbReference type="GO" id="GO:0016773">
    <property type="term" value="F:phosphotransferase activity, alcohol group as acceptor"/>
    <property type="evidence" value="ECO:0007669"/>
    <property type="project" value="InterPro"/>
</dbReference>
<dbReference type="RefSeq" id="WP_154739484.1">
    <property type="nucleotide sequence ID" value="NZ_WMBQ01000001.1"/>
</dbReference>